<proteinExistence type="predicted"/>
<reference evidence="2 4" key="1">
    <citation type="journal article" date="2008" name="Science">
        <title>The Physcomitrella genome reveals evolutionary insights into the conquest of land by plants.</title>
        <authorList>
            <person name="Rensing S."/>
            <person name="Lang D."/>
            <person name="Zimmer A."/>
            <person name="Terry A."/>
            <person name="Salamov A."/>
            <person name="Shapiro H."/>
            <person name="Nishiyama T."/>
            <person name="Perroud P.-F."/>
            <person name="Lindquist E."/>
            <person name="Kamisugi Y."/>
            <person name="Tanahashi T."/>
            <person name="Sakakibara K."/>
            <person name="Fujita T."/>
            <person name="Oishi K."/>
            <person name="Shin-I T."/>
            <person name="Kuroki Y."/>
            <person name="Toyoda A."/>
            <person name="Suzuki Y."/>
            <person name="Hashimoto A."/>
            <person name="Yamaguchi K."/>
            <person name="Sugano A."/>
            <person name="Kohara Y."/>
            <person name="Fujiyama A."/>
            <person name="Anterola A."/>
            <person name="Aoki S."/>
            <person name="Ashton N."/>
            <person name="Barbazuk W.B."/>
            <person name="Barker E."/>
            <person name="Bennetzen J."/>
            <person name="Bezanilla M."/>
            <person name="Blankenship R."/>
            <person name="Cho S.H."/>
            <person name="Dutcher S."/>
            <person name="Estelle M."/>
            <person name="Fawcett J.A."/>
            <person name="Gundlach H."/>
            <person name="Hanada K."/>
            <person name="Heyl A."/>
            <person name="Hicks K.A."/>
            <person name="Hugh J."/>
            <person name="Lohr M."/>
            <person name="Mayer K."/>
            <person name="Melkozernov A."/>
            <person name="Murata T."/>
            <person name="Nelson D."/>
            <person name="Pils B."/>
            <person name="Prigge M."/>
            <person name="Reiss B."/>
            <person name="Renner T."/>
            <person name="Rombauts S."/>
            <person name="Rushton P."/>
            <person name="Sanderfoot A."/>
            <person name="Schween G."/>
            <person name="Shiu S.-H."/>
            <person name="Stueber K."/>
            <person name="Theodoulou F.L."/>
            <person name="Tu H."/>
            <person name="Van de Peer Y."/>
            <person name="Verrier P.J."/>
            <person name="Waters E."/>
            <person name="Wood A."/>
            <person name="Yang L."/>
            <person name="Cove D."/>
            <person name="Cuming A."/>
            <person name="Hasebe M."/>
            <person name="Lucas S."/>
            <person name="Mishler D.B."/>
            <person name="Reski R."/>
            <person name="Grigoriev I."/>
            <person name="Quatrano R.S."/>
            <person name="Boore J.L."/>
        </authorList>
    </citation>
    <scope>NUCLEOTIDE SEQUENCE [LARGE SCALE GENOMIC DNA]</scope>
    <source>
        <strain evidence="3 4">cv. Gransden 2004</strain>
    </source>
</reference>
<dbReference type="EMBL" id="ABEU02000020">
    <property type="protein sequence ID" value="PNR32891.1"/>
    <property type="molecule type" value="Genomic_DNA"/>
</dbReference>
<name>A0A2K1IUD5_PHYPA</name>
<sequence length="111" mass="12053">MPRQEESAMDSAAELVAGSQGQEESPYRDPPLTPFPFCGEQGGGGPGNMWWGGHQREGITTSESVPTAAPPRFLVDVSRRLSRGRPEIARVNALGDKLPRRVRKERPSGAQ</sequence>
<dbReference type="EnsemblPlants" id="Pp3c20_7150V3.1">
    <property type="protein sequence ID" value="PAC:32945406.CDS.1"/>
    <property type="gene ID" value="Pp3c20_7150"/>
</dbReference>
<dbReference type="InParanoid" id="A0A2K1IUD5"/>
<organism evidence="2">
    <name type="scientific">Physcomitrium patens</name>
    <name type="common">Spreading-leaved earth moss</name>
    <name type="synonym">Physcomitrella patens</name>
    <dbReference type="NCBI Taxonomy" id="3218"/>
    <lineage>
        <taxon>Eukaryota</taxon>
        <taxon>Viridiplantae</taxon>
        <taxon>Streptophyta</taxon>
        <taxon>Embryophyta</taxon>
        <taxon>Bryophyta</taxon>
        <taxon>Bryophytina</taxon>
        <taxon>Bryopsida</taxon>
        <taxon>Funariidae</taxon>
        <taxon>Funariales</taxon>
        <taxon>Funariaceae</taxon>
        <taxon>Physcomitrium</taxon>
    </lineage>
</organism>
<reference evidence="3" key="3">
    <citation type="submission" date="2020-12" db="UniProtKB">
        <authorList>
            <consortium name="EnsemblPlants"/>
        </authorList>
    </citation>
    <scope>IDENTIFICATION</scope>
</reference>
<evidence type="ECO:0000313" key="3">
    <source>
        <dbReference type="EnsemblPlants" id="PAC:32945406.CDS.1"/>
    </source>
</evidence>
<feature type="region of interest" description="Disordered" evidence="1">
    <location>
        <begin position="1"/>
        <end position="55"/>
    </location>
</feature>
<reference evidence="2 4" key="2">
    <citation type="journal article" date="2018" name="Plant J.">
        <title>The Physcomitrella patens chromosome-scale assembly reveals moss genome structure and evolution.</title>
        <authorList>
            <person name="Lang D."/>
            <person name="Ullrich K.K."/>
            <person name="Murat F."/>
            <person name="Fuchs J."/>
            <person name="Jenkins J."/>
            <person name="Haas F.B."/>
            <person name="Piednoel M."/>
            <person name="Gundlach H."/>
            <person name="Van Bel M."/>
            <person name="Meyberg R."/>
            <person name="Vives C."/>
            <person name="Morata J."/>
            <person name="Symeonidi A."/>
            <person name="Hiss M."/>
            <person name="Muchero W."/>
            <person name="Kamisugi Y."/>
            <person name="Saleh O."/>
            <person name="Blanc G."/>
            <person name="Decker E.L."/>
            <person name="van Gessel N."/>
            <person name="Grimwood J."/>
            <person name="Hayes R.D."/>
            <person name="Graham S.W."/>
            <person name="Gunter L.E."/>
            <person name="McDaniel S.F."/>
            <person name="Hoernstein S.N.W."/>
            <person name="Larsson A."/>
            <person name="Li F.W."/>
            <person name="Perroud P.F."/>
            <person name="Phillips J."/>
            <person name="Ranjan P."/>
            <person name="Rokshar D.S."/>
            <person name="Rothfels C.J."/>
            <person name="Schneider L."/>
            <person name="Shu S."/>
            <person name="Stevenson D.W."/>
            <person name="Thummler F."/>
            <person name="Tillich M."/>
            <person name="Villarreal Aguilar J.C."/>
            <person name="Widiez T."/>
            <person name="Wong G.K."/>
            <person name="Wymore A."/>
            <person name="Zhang Y."/>
            <person name="Zimmer A.D."/>
            <person name="Quatrano R.S."/>
            <person name="Mayer K.F.X."/>
            <person name="Goodstein D."/>
            <person name="Casacuberta J.M."/>
            <person name="Vandepoele K."/>
            <person name="Reski R."/>
            <person name="Cuming A.C."/>
            <person name="Tuskan G.A."/>
            <person name="Maumus F."/>
            <person name="Salse J."/>
            <person name="Schmutz J."/>
            <person name="Rensing S.A."/>
        </authorList>
    </citation>
    <scope>NUCLEOTIDE SEQUENCE [LARGE SCALE GENOMIC DNA]</scope>
    <source>
        <strain evidence="3 4">cv. Gransden 2004</strain>
    </source>
</reference>
<dbReference type="AlphaFoldDB" id="A0A2K1IUD5"/>
<keyword evidence="4" id="KW-1185">Reference proteome</keyword>
<evidence type="ECO:0000256" key="1">
    <source>
        <dbReference type="SAM" id="MobiDB-lite"/>
    </source>
</evidence>
<dbReference type="Proteomes" id="UP000006727">
    <property type="component" value="Chromosome 20"/>
</dbReference>
<accession>A0A2K1IUD5</accession>
<protein>
    <submittedName>
        <fullName evidence="2 3">Uncharacterized protein</fullName>
    </submittedName>
</protein>
<evidence type="ECO:0000313" key="4">
    <source>
        <dbReference type="Proteomes" id="UP000006727"/>
    </source>
</evidence>
<dbReference type="Gramene" id="Pp3c20_7150V3.1">
    <property type="protein sequence ID" value="PAC:32945406.CDS.1"/>
    <property type="gene ID" value="Pp3c20_7150"/>
</dbReference>
<gene>
    <name evidence="2" type="ORF">PHYPA_024834</name>
</gene>
<evidence type="ECO:0000313" key="2">
    <source>
        <dbReference type="EMBL" id="PNR32891.1"/>
    </source>
</evidence>
<dbReference type="PaxDb" id="3218-PP1S9_244V6.1"/>